<sequence>MRSEFWIVAQQTDEVGVLYPLPAKWITQPADGWRVGAVTEASFVQKHSDKKNETFTWACKRAVDKDTDFTDRGATWKQVTVKLKCGPFNGYDAAMEALKDKNLSSSSPTDADNSSSGSDTSSDSDDGGATPVLTQLTSSTALPQQSSHPILQSAAVSHTQAHQSQQPLIQKQLQPPTSSSNALPKMPSATCISCRCAAGLLLQPTPHELTAIKVLAAKLKDRAFCQDSPPEDFSYWLAMMTATNAYQLIRLESQIQQNQTAIMAAIQDLARGTGVRGREAGAKTPMNQLFGYSFPIDNLWKLVDLNNKLKEEGQHLDRYREECAIRGGATVKDAVRRVHEYVMQYSVSRQVNATGTSFTSLDLEERAQFTTTKDGAQVKLTKKMSLRKELKAFRDVTVDVILNMKGFRSDEVVTLCSVQTAFGQFYHAARDQQLQATGAPRKRRREDGRGPDEVDMQQLLLGVIDNVADGQQATSSRATDQGGSGWMPTTAERTGDSEYDDELLGTDENISLDGQVARTRTLGLKEF</sequence>
<keyword evidence="2" id="KW-1185">Reference proteome</keyword>
<feature type="region of interest" description="Disordered" evidence="1">
    <location>
        <begin position="102"/>
        <end position="184"/>
    </location>
</feature>
<dbReference type="Proteomes" id="UP000504606">
    <property type="component" value="Unplaced"/>
</dbReference>
<feature type="compositionally biased region" description="Polar residues" evidence="1">
    <location>
        <begin position="471"/>
        <end position="481"/>
    </location>
</feature>
<name>A0A6J1SR27_FRAOC</name>
<evidence type="ECO:0000256" key="1">
    <source>
        <dbReference type="SAM" id="MobiDB-lite"/>
    </source>
</evidence>
<feature type="compositionally biased region" description="Polar residues" evidence="1">
    <location>
        <begin position="132"/>
        <end position="162"/>
    </location>
</feature>
<dbReference type="RefSeq" id="XP_026283739.1">
    <property type="nucleotide sequence ID" value="XM_026427954.2"/>
</dbReference>
<evidence type="ECO:0000313" key="3">
    <source>
        <dbReference type="RefSeq" id="XP_026283739.1"/>
    </source>
</evidence>
<organism evidence="2 3">
    <name type="scientific">Frankliniella occidentalis</name>
    <name type="common">Western flower thrips</name>
    <name type="synonym">Euthrips occidentalis</name>
    <dbReference type="NCBI Taxonomy" id="133901"/>
    <lineage>
        <taxon>Eukaryota</taxon>
        <taxon>Metazoa</taxon>
        <taxon>Ecdysozoa</taxon>
        <taxon>Arthropoda</taxon>
        <taxon>Hexapoda</taxon>
        <taxon>Insecta</taxon>
        <taxon>Pterygota</taxon>
        <taxon>Neoptera</taxon>
        <taxon>Paraneoptera</taxon>
        <taxon>Thysanoptera</taxon>
        <taxon>Terebrantia</taxon>
        <taxon>Thripoidea</taxon>
        <taxon>Thripidae</taxon>
        <taxon>Frankliniella</taxon>
    </lineage>
</organism>
<dbReference type="KEGG" id="foc:113210123"/>
<evidence type="ECO:0000313" key="2">
    <source>
        <dbReference type="Proteomes" id="UP000504606"/>
    </source>
</evidence>
<feature type="region of interest" description="Disordered" evidence="1">
    <location>
        <begin position="471"/>
        <end position="502"/>
    </location>
</feature>
<feature type="compositionally biased region" description="Low complexity" evidence="1">
    <location>
        <begin position="163"/>
        <end position="176"/>
    </location>
</feature>
<proteinExistence type="predicted"/>
<protein>
    <submittedName>
        <fullName evidence="3">Uncharacterized protein LOC113210123 isoform X2</fullName>
    </submittedName>
</protein>
<feature type="region of interest" description="Disordered" evidence="1">
    <location>
        <begin position="433"/>
        <end position="452"/>
    </location>
</feature>
<dbReference type="AlphaFoldDB" id="A0A6J1SR27"/>
<accession>A0A6J1SR27</accession>
<dbReference type="GeneID" id="113210123"/>
<reference evidence="3" key="1">
    <citation type="submission" date="2025-08" db="UniProtKB">
        <authorList>
            <consortium name="RefSeq"/>
        </authorList>
    </citation>
    <scope>IDENTIFICATION</scope>
    <source>
        <tissue evidence="3">Whole organism</tissue>
    </source>
</reference>
<gene>
    <name evidence="3" type="primary">LOC113210123</name>
</gene>
<feature type="compositionally biased region" description="Low complexity" evidence="1">
    <location>
        <begin position="104"/>
        <end position="121"/>
    </location>
</feature>